<organism evidence="2 3">
    <name type="scientific">Sulfobacillus harzensis</name>
    <dbReference type="NCBI Taxonomy" id="2729629"/>
    <lineage>
        <taxon>Bacteria</taxon>
        <taxon>Bacillati</taxon>
        <taxon>Bacillota</taxon>
        <taxon>Clostridia</taxon>
        <taxon>Eubacteriales</taxon>
        <taxon>Clostridiales Family XVII. Incertae Sedis</taxon>
        <taxon>Sulfobacillus</taxon>
    </lineage>
</organism>
<evidence type="ECO:0000313" key="2">
    <source>
        <dbReference type="EMBL" id="NMP23533.1"/>
    </source>
</evidence>
<gene>
    <name evidence="2" type="ORF">HIJ39_14390</name>
</gene>
<name>A0A7Y0L5Q3_9FIRM</name>
<dbReference type="Pfam" id="PF13470">
    <property type="entry name" value="PIN_3"/>
    <property type="match status" value="1"/>
</dbReference>
<feature type="domain" description="PIN" evidence="1">
    <location>
        <begin position="2"/>
        <end position="110"/>
    </location>
</feature>
<evidence type="ECO:0000259" key="1">
    <source>
        <dbReference type="Pfam" id="PF13470"/>
    </source>
</evidence>
<dbReference type="CDD" id="cd09854">
    <property type="entry name" value="PIN_VapC-like"/>
    <property type="match status" value="1"/>
</dbReference>
<dbReference type="SUPFAM" id="SSF88723">
    <property type="entry name" value="PIN domain-like"/>
    <property type="match status" value="1"/>
</dbReference>
<protein>
    <submittedName>
        <fullName evidence="2">Type II toxin-antitoxin system VapC family toxin</fullName>
    </submittedName>
</protein>
<dbReference type="InterPro" id="IPR002716">
    <property type="entry name" value="PIN_dom"/>
</dbReference>
<keyword evidence="3" id="KW-1185">Reference proteome</keyword>
<comment type="caution">
    <text evidence="2">The sequence shown here is derived from an EMBL/GenBank/DDBJ whole genome shotgun (WGS) entry which is preliminary data.</text>
</comment>
<dbReference type="EMBL" id="JABBVZ010000055">
    <property type="protein sequence ID" value="NMP23533.1"/>
    <property type="molecule type" value="Genomic_DNA"/>
</dbReference>
<accession>A0A7Y0L5Q3</accession>
<dbReference type="AlphaFoldDB" id="A0A7Y0L5Q3"/>
<sequence>MRVLWDTNVVVAGLVFARGQAAQALYSGWERWSQLLITQWIDAEAARILAAKFHAPEVWPGVRSRFMVLADPPDATIAEWADVLRDPQDAPIAAACVWHQITHLVTGDKDLLEDPASLRDWTSMGSTS</sequence>
<dbReference type="InterPro" id="IPR029060">
    <property type="entry name" value="PIN-like_dom_sf"/>
</dbReference>
<dbReference type="RefSeq" id="WP_169100898.1">
    <property type="nucleotide sequence ID" value="NZ_JABBVZ010000055.1"/>
</dbReference>
<dbReference type="Proteomes" id="UP000533476">
    <property type="component" value="Unassembled WGS sequence"/>
</dbReference>
<reference evidence="2 3" key="1">
    <citation type="submission" date="2020-04" db="EMBL/GenBank/DDBJ databases">
        <authorList>
            <person name="Zhang R."/>
            <person name="Schippers A."/>
        </authorList>
    </citation>
    <scope>NUCLEOTIDE SEQUENCE [LARGE SCALE GENOMIC DNA]</scope>
    <source>
        <strain evidence="2 3">DSM 109850</strain>
    </source>
</reference>
<proteinExistence type="predicted"/>
<evidence type="ECO:0000313" key="3">
    <source>
        <dbReference type="Proteomes" id="UP000533476"/>
    </source>
</evidence>